<feature type="compositionally biased region" description="Gly residues" evidence="1">
    <location>
        <begin position="734"/>
        <end position="745"/>
    </location>
</feature>
<dbReference type="Gene3D" id="2.60.40.1120">
    <property type="entry name" value="Carboxypeptidase-like, regulatory domain"/>
    <property type="match status" value="1"/>
</dbReference>
<sequence length="844" mass="90208">MPHRRPPVGPSARRRRLRIETLEHRRVLSGLPLGAEPLDTAEYMLGTVAVTPVFFESTGAASTQDWTAEEIDGVLQKIRNAMDWWSDTLDTLDTVHTLEFVYDETFAREPFETSYEPIEEISNRHESYLASFLQAQQADTSLTLRNAVRAFNNQQREALGADWAVTILVVDASGTDGTFKQGGSFSTAFAYAGGAYMVVPSTRDTNVFTHELGHLFWAQDEYTGGDSWSEHRGYYDTLNLNAANNPDPDFVQDISIMAGGTYRSTAFQNHYSPASTLALVGWQDSDGDGIFDVLDVPLELQGVASYDADSQQLEFSGSARAVALPNQNPEGLGNDITLNRISRIEYRVDGGVWRTAVAPDLQVTDVEFSLPLSSGFERVDIRAIDASSGVTSPVISATPTVPGSAPAAVNGYAFLDENADEMPALDEAAIDGLVATVVAASGGGLPAVGQLDADAYSAGSVLDDVPGLTPTANALYSDGQVAVTVDSGDGAGQRLAWYKATTAEWIDRWSPYDSLDVRMDEPTTRVQVTIAGAEPDAVGRLEAYDALGNLLDRDTSVKLQTGQSVVLEVQDPSNQIARIRVLGHAASEILVTQIGYGPELTVTSGEGGVFRFENLPDGTYDVAVTPPSVIHEFAGTSSVTVAGGRSSGLNVAVQRIASPWQNALENEDVDGNQELEPLDALLVINYLNRYGSSPLPSLTDDDYLIDADGDGWATPTDALLVVNALNRRARTEGQGSGELGSGELGSGELDSGGQAEQAAGWNLRQTGQQTATESGTTSPDAEVLAVDRLMAGNFSEDFLSAMGGATAPESPERSDYNDNEPPSAEKPADPLEPFFSEPLRSEGF</sequence>
<dbReference type="EMBL" id="CP042914">
    <property type="protein sequence ID" value="QEG42896.1"/>
    <property type="molecule type" value="Genomic_DNA"/>
</dbReference>
<keyword evidence="3" id="KW-1185">Reference proteome</keyword>
<protein>
    <submittedName>
        <fullName evidence="2">Uncharacterized protein</fullName>
    </submittedName>
</protein>
<dbReference type="Gene3D" id="3.40.390.10">
    <property type="entry name" value="Collagenase (Catalytic Domain)"/>
    <property type="match status" value="1"/>
</dbReference>
<proteinExistence type="predicted"/>
<gene>
    <name evidence="2" type="ORF">UC8_49380</name>
</gene>
<dbReference type="GO" id="GO:0004553">
    <property type="term" value="F:hydrolase activity, hydrolyzing O-glycosyl compounds"/>
    <property type="evidence" value="ECO:0007669"/>
    <property type="project" value="InterPro"/>
</dbReference>
<name>A0A5B9R0F4_9BACT</name>
<reference evidence="2 3" key="1">
    <citation type="submission" date="2019-08" db="EMBL/GenBank/DDBJ databases">
        <title>Deep-cultivation of Planctomycetes and their phenomic and genomic characterization uncovers novel biology.</title>
        <authorList>
            <person name="Wiegand S."/>
            <person name="Jogler M."/>
            <person name="Boedeker C."/>
            <person name="Pinto D."/>
            <person name="Vollmers J."/>
            <person name="Rivas-Marin E."/>
            <person name="Kohn T."/>
            <person name="Peeters S.H."/>
            <person name="Heuer A."/>
            <person name="Rast P."/>
            <person name="Oberbeckmann S."/>
            <person name="Bunk B."/>
            <person name="Jeske O."/>
            <person name="Meyerdierks A."/>
            <person name="Storesund J.E."/>
            <person name="Kallscheuer N."/>
            <person name="Luecker S."/>
            <person name="Lage O.M."/>
            <person name="Pohl T."/>
            <person name="Merkel B.J."/>
            <person name="Hornburger P."/>
            <person name="Mueller R.-W."/>
            <person name="Bruemmer F."/>
            <person name="Labrenz M."/>
            <person name="Spormann A.M."/>
            <person name="Op den Camp H."/>
            <person name="Overmann J."/>
            <person name="Amann R."/>
            <person name="Jetten M.S.M."/>
            <person name="Mascher T."/>
            <person name="Medema M.H."/>
            <person name="Devos D.P."/>
            <person name="Kaster A.-K."/>
            <person name="Ovreas L."/>
            <person name="Rohde M."/>
            <person name="Galperin M.Y."/>
            <person name="Jogler C."/>
        </authorList>
    </citation>
    <scope>NUCLEOTIDE SEQUENCE [LARGE SCALE GENOMIC DNA]</scope>
    <source>
        <strain evidence="2 3">UC8</strain>
    </source>
</reference>
<dbReference type="AlphaFoldDB" id="A0A5B9R0F4"/>
<dbReference type="RefSeq" id="WP_162275910.1">
    <property type="nucleotide sequence ID" value="NZ_CP042914.1"/>
</dbReference>
<dbReference type="KEGG" id="rul:UC8_49380"/>
<evidence type="ECO:0000313" key="3">
    <source>
        <dbReference type="Proteomes" id="UP000325286"/>
    </source>
</evidence>
<dbReference type="GO" id="GO:0008237">
    <property type="term" value="F:metallopeptidase activity"/>
    <property type="evidence" value="ECO:0007669"/>
    <property type="project" value="InterPro"/>
</dbReference>
<evidence type="ECO:0000256" key="1">
    <source>
        <dbReference type="SAM" id="MobiDB-lite"/>
    </source>
</evidence>
<evidence type="ECO:0000313" key="2">
    <source>
        <dbReference type="EMBL" id="QEG42896.1"/>
    </source>
</evidence>
<accession>A0A5B9R0F4</accession>
<dbReference type="SUPFAM" id="SSF117074">
    <property type="entry name" value="Hypothetical protein PA1324"/>
    <property type="match status" value="1"/>
</dbReference>
<dbReference type="Proteomes" id="UP000325286">
    <property type="component" value="Chromosome"/>
</dbReference>
<dbReference type="GO" id="GO:0000272">
    <property type="term" value="P:polysaccharide catabolic process"/>
    <property type="evidence" value="ECO:0007669"/>
    <property type="project" value="InterPro"/>
</dbReference>
<dbReference type="Pfam" id="PF00404">
    <property type="entry name" value="Dockerin_1"/>
    <property type="match status" value="1"/>
</dbReference>
<feature type="region of interest" description="Disordered" evidence="1">
    <location>
        <begin position="800"/>
        <end position="844"/>
    </location>
</feature>
<dbReference type="InterPro" id="IPR002105">
    <property type="entry name" value="Dockerin_1_rpt"/>
</dbReference>
<feature type="region of interest" description="Disordered" evidence="1">
    <location>
        <begin position="731"/>
        <end position="756"/>
    </location>
</feature>
<dbReference type="InterPro" id="IPR024079">
    <property type="entry name" value="MetalloPept_cat_dom_sf"/>
</dbReference>
<organism evidence="2 3">
    <name type="scientific">Roseimaritima ulvae</name>
    <dbReference type="NCBI Taxonomy" id="980254"/>
    <lineage>
        <taxon>Bacteria</taxon>
        <taxon>Pseudomonadati</taxon>
        <taxon>Planctomycetota</taxon>
        <taxon>Planctomycetia</taxon>
        <taxon>Pirellulales</taxon>
        <taxon>Pirellulaceae</taxon>
        <taxon>Roseimaritima</taxon>
    </lineage>
</organism>